<dbReference type="SUPFAM" id="SSF160713">
    <property type="entry name" value="YqaI-like"/>
    <property type="match status" value="1"/>
</dbReference>
<comment type="caution">
    <text evidence="1">The sequence shown here is derived from an EMBL/GenBank/DDBJ whole genome shotgun (WGS) entry which is preliminary data.</text>
</comment>
<keyword evidence="2" id="KW-1185">Reference proteome</keyword>
<dbReference type="EMBL" id="QLZR01000009">
    <property type="protein sequence ID" value="RAZ73646.1"/>
    <property type="molecule type" value="Genomic_DNA"/>
</dbReference>
<sequence>MKHVVDHPIEDHFGSEIRTGDKWFQDGAGRVVLENNIEDYLIEVARVEFCRAIE</sequence>
<gene>
    <name evidence="1" type="ORF">DP120_16850</name>
</gene>
<accession>A0A365KKI8</accession>
<name>A0A365KKI8_9BACL</name>
<dbReference type="Pfam" id="PF09466">
    <property type="entry name" value="Yqai"/>
    <property type="match status" value="1"/>
</dbReference>
<protein>
    <submittedName>
        <fullName evidence="1">Uncharacterized protein</fullName>
    </submittedName>
</protein>
<reference evidence="1 2" key="1">
    <citation type="submission" date="2018-06" db="EMBL/GenBank/DDBJ databases">
        <title>The draft genome sequences of strains SCU63 and S1.</title>
        <authorList>
            <person name="Gan L."/>
        </authorList>
    </citation>
    <scope>NUCLEOTIDE SEQUENCE [LARGE SCALE GENOMIC DNA]</scope>
    <source>
        <strain evidence="1 2">SCU63</strain>
    </source>
</reference>
<dbReference type="InterPro" id="IPR023118">
    <property type="entry name" value="YqaI_dom_sf"/>
</dbReference>
<evidence type="ECO:0000313" key="2">
    <source>
        <dbReference type="Proteomes" id="UP000251002"/>
    </source>
</evidence>
<evidence type="ECO:0000313" key="1">
    <source>
        <dbReference type="EMBL" id="RAZ73646.1"/>
    </source>
</evidence>
<dbReference type="InterPro" id="IPR018474">
    <property type="entry name" value="Uncharacterised_Yqai"/>
</dbReference>
<dbReference type="Proteomes" id="UP000251002">
    <property type="component" value="Unassembled WGS sequence"/>
</dbReference>
<proteinExistence type="predicted"/>
<dbReference type="Gene3D" id="3.30.40.30">
    <property type="entry name" value="YqaI domain"/>
    <property type="match status" value="1"/>
</dbReference>
<organism evidence="1 2">
    <name type="scientific">Planococcus halotolerans</name>
    <dbReference type="NCBI Taxonomy" id="2233542"/>
    <lineage>
        <taxon>Bacteria</taxon>
        <taxon>Bacillati</taxon>
        <taxon>Bacillota</taxon>
        <taxon>Bacilli</taxon>
        <taxon>Bacillales</taxon>
        <taxon>Caryophanaceae</taxon>
        <taxon>Planococcus</taxon>
    </lineage>
</organism>
<dbReference type="AlphaFoldDB" id="A0A365KKI8"/>